<keyword evidence="2" id="KW-1185">Reference proteome</keyword>
<sequence length="828" mass="95651">MHLRHLQLFGNLGHTARLPISTLLFRFGNKDLLLPLIWNRRQHASTPIRIRANDRCQSKPAHLESSMLFDSEQFDMEESDLSSSPLSADLNLQKDHENADEQMNEDELVKDPLGLYEYFQSQAQNALDSSQQPPTSSAAHQLLEVFDPTAVHQFIVDSIDQAKHARDPMSDLWTVLDYMRTENGDESIIVSAKLSMDAFKDIFKISSRLSNGREASRLTRMVGDVFYMANTMRPNSEQHLPPQLDMSYILALADTNSVNNALRLWQARKAELSQEYRWWELGVELYLKKSDVEGALGAARDLLHKFRRISTYTRMILFIKFCEMGNLKLSEEMYHDMVTGFNDMYSKVEDHELKDKMKQNFKRTLVKCARAALDTGNTRLGYAIINEIEELGGKAEGNISLMLMDHLTRSAINSVLDDAQLHHRRARPSPEAIGWLGNVVKQSLADFPEAEKSQEFYRVLLNRFCELRLVDEMVFLFRRMMDVGVKPTTFNVQSLLRVLLDKNRIEDARKILKVMEIVRKHELQGLPIDKLPITPPIAEHYGLFLQYYARRQQRQRSKEIIARMQELEIKPSITVFNAIISDAFHRNDFQKVWSTVLMIQSSASDGVYPDAHTYQLVWRSMDRYLRMRARLYARHTSTKERAEINRKLSGDSDSIPLESMRELLVSMVNNSEWKPSLDVYVYVIRALFFAEDVMAGLCVLEICWRLHRFKLTEEVVTIVIDNLSAIVLNPRQGFNRNIFSPAVERDDFEMPSGALHASDKKAVLKSIIVGDLLHLCLDRENPEDDINWEHLIKLVFLWISKVSFETNLIVYQNDFQSLRKLLGLDDAV</sequence>
<reference evidence="2" key="1">
    <citation type="journal article" date="2024" name="Front. Bioeng. Biotechnol.">
        <title>Genome-scale model development and genomic sequencing of the oleaginous clade Lipomyces.</title>
        <authorList>
            <person name="Czajka J.J."/>
            <person name="Han Y."/>
            <person name="Kim J."/>
            <person name="Mondo S.J."/>
            <person name="Hofstad B.A."/>
            <person name="Robles A."/>
            <person name="Haridas S."/>
            <person name="Riley R."/>
            <person name="LaButti K."/>
            <person name="Pangilinan J."/>
            <person name="Andreopoulos W."/>
            <person name="Lipzen A."/>
            <person name="Yan J."/>
            <person name="Wang M."/>
            <person name="Ng V."/>
            <person name="Grigoriev I.V."/>
            <person name="Spatafora J.W."/>
            <person name="Magnuson J.K."/>
            <person name="Baker S.E."/>
            <person name="Pomraning K.R."/>
        </authorList>
    </citation>
    <scope>NUCLEOTIDE SEQUENCE [LARGE SCALE GENOMIC DNA]</scope>
    <source>
        <strain evidence="2">CBS 7786</strain>
    </source>
</reference>
<dbReference type="EMBL" id="MU971339">
    <property type="protein sequence ID" value="KAK9240556.1"/>
    <property type="molecule type" value="Genomic_DNA"/>
</dbReference>
<evidence type="ECO:0000313" key="2">
    <source>
        <dbReference type="Proteomes" id="UP001433508"/>
    </source>
</evidence>
<gene>
    <name evidence="1" type="ORF">V1525DRAFT_395333</name>
</gene>
<protein>
    <submittedName>
        <fullName evidence="1">Uncharacterized protein</fullName>
    </submittedName>
</protein>
<accession>A0ACC3T9D4</accession>
<dbReference type="Proteomes" id="UP001433508">
    <property type="component" value="Unassembled WGS sequence"/>
</dbReference>
<name>A0ACC3T9D4_LIPKO</name>
<comment type="caution">
    <text evidence="1">The sequence shown here is derived from an EMBL/GenBank/DDBJ whole genome shotgun (WGS) entry which is preliminary data.</text>
</comment>
<organism evidence="1 2">
    <name type="scientific">Lipomyces kononenkoae</name>
    <name type="common">Yeast</name>
    <dbReference type="NCBI Taxonomy" id="34357"/>
    <lineage>
        <taxon>Eukaryota</taxon>
        <taxon>Fungi</taxon>
        <taxon>Dikarya</taxon>
        <taxon>Ascomycota</taxon>
        <taxon>Saccharomycotina</taxon>
        <taxon>Lipomycetes</taxon>
        <taxon>Lipomycetales</taxon>
        <taxon>Lipomycetaceae</taxon>
        <taxon>Lipomyces</taxon>
    </lineage>
</organism>
<evidence type="ECO:0000313" key="1">
    <source>
        <dbReference type="EMBL" id="KAK9240556.1"/>
    </source>
</evidence>
<proteinExistence type="predicted"/>